<dbReference type="EMBL" id="CP124544">
    <property type="protein sequence ID" value="WGV29103.1"/>
    <property type="molecule type" value="Genomic_DNA"/>
</dbReference>
<evidence type="ECO:0000313" key="3">
    <source>
        <dbReference type="EMBL" id="WGV29103.1"/>
    </source>
</evidence>
<feature type="transmembrane region" description="Helical" evidence="2">
    <location>
        <begin position="35"/>
        <end position="58"/>
    </location>
</feature>
<feature type="transmembrane region" description="Helical" evidence="2">
    <location>
        <begin position="145"/>
        <end position="163"/>
    </location>
</feature>
<keyword evidence="1" id="KW-0175">Coiled coil</keyword>
<sequence>MLDYVSASAAFFMAMFITQEQLVEERLGDWGRYWSVVITISLSITIFISGAITLALMINFIADPFKYPDNVFLCAIAAVIFAIVLIPSQWLILQQSKILRQSKITPRVFAVINCVVGIVIFALLVWLNEGTLEWSGNPIQGWKTFLIFIISGTITGAVTSKVLDFYCKRVEWRLFDEEQERQRLEKQRIERIENEVFEKRRQDREKAEREAQQRKEKAEAEALERIRIERELALEDERRWYEEHPEEAYGEWHDEDEDEE</sequence>
<keyword evidence="2" id="KW-0812">Transmembrane</keyword>
<dbReference type="KEGG" id="hbq:QI031_30325"/>
<name>A0AAJ6NZ62_9CYAN</name>
<organism evidence="3 4">
    <name type="scientific">Halotia branconii CENA392</name>
    <dbReference type="NCBI Taxonomy" id="1539056"/>
    <lineage>
        <taxon>Bacteria</taxon>
        <taxon>Bacillati</taxon>
        <taxon>Cyanobacteriota</taxon>
        <taxon>Cyanophyceae</taxon>
        <taxon>Nostocales</taxon>
        <taxon>Nodulariaceae</taxon>
        <taxon>Halotia</taxon>
    </lineage>
</organism>
<reference evidence="3 4" key="1">
    <citation type="journal article" date="2023" name="Limnol Oceanogr Lett">
        <title>Environmental adaptations by the intertidal Antarctic cyanobacterium Halotia branconii CENA392 as revealed using long-read genome sequencing.</title>
        <authorList>
            <person name="Dextro R.B."/>
            <person name="Delbaje E."/>
            <person name="Freitas P.N.N."/>
            <person name="Geraldes V."/>
            <person name="Pinto E."/>
            <person name="Long P.F."/>
            <person name="Fiore M.F."/>
        </authorList>
    </citation>
    <scope>NUCLEOTIDE SEQUENCE [LARGE SCALE GENOMIC DNA]</scope>
    <source>
        <strain evidence="3 4">CENA392</strain>
        <plasmid evidence="3 4">unnamed1</plasmid>
    </source>
</reference>
<dbReference type="AlphaFoldDB" id="A0AAJ6NZ62"/>
<feature type="transmembrane region" description="Helical" evidence="2">
    <location>
        <begin position="70"/>
        <end position="92"/>
    </location>
</feature>
<evidence type="ECO:0000256" key="1">
    <source>
        <dbReference type="SAM" id="Coils"/>
    </source>
</evidence>
<feature type="transmembrane region" description="Helical" evidence="2">
    <location>
        <begin position="104"/>
        <end position="125"/>
    </location>
</feature>
<gene>
    <name evidence="3" type="ORF">QI031_30325</name>
</gene>
<dbReference type="RefSeq" id="WP_281486299.1">
    <property type="nucleotide sequence ID" value="NZ_CP124544.1"/>
</dbReference>
<feature type="coiled-coil region" evidence="1">
    <location>
        <begin position="167"/>
        <end position="226"/>
    </location>
</feature>
<keyword evidence="2" id="KW-1133">Transmembrane helix</keyword>
<geneLocation type="plasmid" evidence="3 4">
    <name>unnamed1</name>
</geneLocation>
<evidence type="ECO:0000313" key="4">
    <source>
        <dbReference type="Proteomes" id="UP001223520"/>
    </source>
</evidence>
<evidence type="ECO:0000256" key="2">
    <source>
        <dbReference type="SAM" id="Phobius"/>
    </source>
</evidence>
<keyword evidence="3" id="KW-0614">Plasmid</keyword>
<proteinExistence type="predicted"/>
<keyword evidence="2" id="KW-0472">Membrane</keyword>
<protein>
    <submittedName>
        <fullName evidence="3">Uncharacterized protein</fullName>
    </submittedName>
</protein>
<accession>A0AAJ6NZ62</accession>
<dbReference type="Proteomes" id="UP001223520">
    <property type="component" value="Plasmid unnamed1"/>
</dbReference>
<keyword evidence="4" id="KW-1185">Reference proteome</keyword>